<organism evidence="1 2">
    <name type="scientific">Mesobacillus stamsii</name>
    <dbReference type="NCBI Taxonomy" id="225347"/>
    <lineage>
        <taxon>Bacteria</taxon>
        <taxon>Bacillati</taxon>
        <taxon>Bacillota</taxon>
        <taxon>Bacilli</taxon>
        <taxon>Bacillales</taxon>
        <taxon>Bacillaceae</taxon>
        <taxon>Mesobacillus</taxon>
    </lineage>
</organism>
<dbReference type="Proteomes" id="UP001242313">
    <property type="component" value="Unassembled WGS sequence"/>
</dbReference>
<sequence>MKLFIWMVIGSVAIGIGLSEARVGSPVAPAESECLEWKSIISQTQKRTGQFLPGFSYAVPFFSNMLGRTETSAMKISSSMVLMT</sequence>
<proteinExistence type="predicted"/>
<accession>A0ABU0G049</accession>
<evidence type="ECO:0000313" key="1">
    <source>
        <dbReference type="EMBL" id="MDQ0415558.1"/>
    </source>
</evidence>
<protein>
    <submittedName>
        <fullName evidence="1">Uncharacterized protein</fullName>
    </submittedName>
</protein>
<keyword evidence="2" id="KW-1185">Reference proteome</keyword>
<dbReference type="EMBL" id="JAUSUN010000038">
    <property type="protein sequence ID" value="MDQ0415558.1"/>
    <property type="molecule type" value="Genomic_DNA"/>
</dbReference>
<reference evidence="1 2" key="1">
    <citation type="submission" date="2023-07" db="EMBL/GenBank/DDBJ databases">
        <title>Genomic Encyclopedia of Type Strains, Phase IV (KMG-IV): sequencing the most valuable type-strain genomes for metagenomic binning, comparative biology and taxonomic classification.</title>
        <authorList>
            <person name="Goeker M."/>
        </authorList>
    </citation>
    <scope>NUCLEOTIDE SEQUENCE [LARGE SCALE GENOMIC DNA]</scope>
    <source>
        <strain evidence="1 2">DSM 19598</strain>
    </source>
</reference>
<evidence type="ECO:0000313" key="2">
    <source>
        <dbReference type="Proteomes" id="UP001242313"/>
    </source>
</evidence>
<comment type="caution">
    <text evidence="1">The sequence shown here is derived from an EMBL/GenBank/DDBJ whole genome shotgun (WGS) entry which is preliminary data.</text>
</comment>
<name>A0ABU0G049_9BACI</name>
<gene>
    <name evidence="1" type="ORF">J2S25_003785</name>
</gene>